<feature type="chain" id="PRO_5031594889" description="Peroxidase" evidence="15">
    <location>
        <begin position="23"/>
        <end position="321"/>
    </location>
</feature>
<dbReference type="PRINTS" id="PR00458">
    <property type="entry name" value="PEROXIDASE"/>
</dbReference>
<dbReference type="PANTHER" id="PTHR31517">
    <property type="match status" value="1"/>
</dbReference>
<organism evidence="17 18">
    <name type="scientific">Cannabis sativa</name>
    <name type="common">Hemp</name>
    <name type="synonym">Marijuana</name>
    <dbReference type="NCBI Taxonomy" id="3483"/>
    <lineage>
        <taxon>Eukaryota</taxon>
        <taxon>Viridiplantae</taxon>
        <taxon>Streptophyta</taxon>
        <taxon>Embryophyta</taxon>
        <taxon>Tracheophyta</taxon>
        <taxon>Spermatophyta</taxon>
        <taxon>Magnoliopsida</taxon>
        <taxon>eudicotyledons</taxon>
        <taxon>Gunneridae</taxon>
        <taxon>Pentapetalae</taxon>
        <taxon>rosids</taxon>
        <taxon>fabids</taxon>
        <taxon>Rosales</taxon>
        <taxon>Cannabaceae</taxon>
        <taxon>Cannabis</taxon>
    </lineage>
</organism>
<dbReference type="SUPFAM" id="SSF48113">
    <property type="entry name" value="Heme-dependent peroxidases"/>
    <property type="match status" value="1"/>
</dbReference>
<evidence type="ECO:0000313" key="17">
    <source>
        <dbReference type="EnsemblPlants" id="cds.evm.model.02.2976"/>
    </source>
</evidence>
<evidence type="ECO:0000256" key="1">
    <source>
        <dbReference type="ARBA" id="ARBA00000189"/>
    </source>
</evidence>
<dbReference type="Gene3D" id="1.10.520.10">
    <property type="match status" value="1"/>
</dbReference>
<keyword evidence="8 12" id="KW-0408">Iron</keyword>
<feature type="binding site" evidence="12">
    <location>
        <position position="72"/>
    </location>
    <ligand>
        <name>Ca(2+)</name>
        <dbReference type="ChEBI" id="CHEBI:29108"/>
        <label>1</label>
    </ligand>
</feature>
<evidence type="ECO:0000256" key="10">
    <source>
        <dbReference type="PIRSR" id="PIRSR600823-1"/>
    </source>
</evidence>
<keyword evidence="6 15" id="KW-0732">Signal</keyword>
<feature type="domain" description="Plant heme peroxidase family profile" evidence="16">
    <location>
        <begin position="23"/>
        <end position="321"/>
    </location>
</feature>
<keyword evidence="18" id="KW-1185">Reference proteome</keyword>
<feature type="binding site" evidence="12">
    <location>
        <position position="249"/>
    </location>
    <ligand>
        <name>Ca(2+)</name>
        <dbReference type="ChEBI" id="CHEBI:29108"/>
        <label>2</label>
    </ligand>
</feature>
<proteinExistence type="inferred from homology"/>
<comment type="function">
    <text evidence="15">Removal of H(2)O(2), oxidation of toxic reductants, biosynthesis and degradation of lignin, suberization, auxin catabolism, response to environmental stresses such as wounding, pathogen attack and oxidative stress.</text>
</comment>
<keyword evidence="5 12" id="KW-0479">Metal-binding</keyword>
<keyword evidence="15" id="KW-0376">Hydrogen peroxide</keyword>
<dbReference type="Proteomes" id="UP000596661">
    <property type="component" value="Chromosome 2"/>
</dbReference>
<keyword evidence="7 15" id="KW-0560">Oxidoreductase</keyword>
<comment type="cofactor">
    <cofactor evidence="12 15">
        <name>heme b</name>
        <dbReference type="ChEBI" id="CHEBI:60344"/>
    </cofactor>
    <text evidence="12 15">Binds 1 heme b (iron(II)-protoporphyrin IX) group per subunit.</text>
</comment>
<dbReference type="OMA" id="GMLQIFK"/>
<dbReference type="GO" id="GO:0046872">
    <property type="term" value="F:metal ion binding"/>
    <property type="evidence" value="ECO:0007669"/>
    <property type="project" value="UniProtKB-UniRule"/>
</dbReference>
<feature type="binding site" description="axial binding residue" evidence="12">
    <location>
        <position position="192"/>
    </location>
    <ligand>
        <name>heme b</name>
        <dbReference type="ChEBI" id="CHEBI:60344"/>
    </ligand>
    <ligandPart>
        <name>Fe</name>
        <dbReference type="ChEBI" id="CHEBI:18248"/>
    </ligandPart>
</feature>
<keyword evidence="15" id="KW-0964">Secreted</keyword>
<evidence type="ECO:0000256" key="14">
    <source>
        <dbReference type="PIRSR" id="PIRSR600823-5"/>
    </source>
</evidence>
<dbReference type="EnsemblPlants" id="evm.model.02.2976">
    <property type="protein sequence ID" value="cds.evm.model.02.2976"/>
    <property type="gene ID" value="evm.TU.02.2976"/>
</dbReference>
<feature type="binding site" evidence="12">
    <location>
        <position position="242"/>
    </location>
    <ligand>
        <name>Ca(2+)</name>
        <dbReference type="ChEBI" id="CHEBI:29108"/>
        <label>2</label>
    </ligand>
</feature>
<dbReference type="GO" id="GO:0005576">
    <property type="term" value="C:extracellular region"/>
    <property type="evidence" value="ECO:0007669"/>
    <property type="project" value="UniProtKB-SubCell"/>
</dbReference>
<dbReference type="Gramene" id="evm.model.02.2976">
    <property type="protein sequence ID" value="cds.evm.model.02.2976"/>
    <property type="gene ID" value="evm.TU.02.2976"/>
</dbReference>
<keyword evidence="9 14" id="KW-1015">Disulfide bond</keyword>
<dbReference type="GO" id="GO:0006979">
    <property type="term" value="P:response to oxidative stress"/>
    <property type="evidence" value="ECO:0007669"/>
    <property type="project" value="UniProtKB-UniRule"/>
</dbReference>
<name>A0A803NZI8_CANSA</name>
<comment type="catalytic activity">
    <reaction evidence="1 15">
        <text>2 a phenolic donor + H2O2 = 2 a phenolic radical donor + 2 H2O</text>
        <dbReference type="Rhea" id="RHEA:56136"/>
        <dbReference type="ChEBI" id="CHEBI:15377"/>
        <dbReference type="ChEBI" id="CHEBI:16240"/>
        <dbReference type="ChEBI" id="CHEBI:139520"/>
        <dbReference type="ChEBI" id="CHEBI:139521"/>
        <dbReference type="EC" id="1.11.1.7"/>
    </reaction>
</comment>
<comment type="similarity">
    <text evidence="15">Belongs to the peroxidase family. Classical plant (class III) peroxidase subfamily.</text>
</comment>
<dbReference type="GO" id="GO:0140825">
    <property type="term" value="F:lactoperoxidase activity"/>
    <property type="evidence" value="ECO:0007669"/>
    <property type="project" value="UniProtKB-EC"/>
</dbReference>
<evidence type="ECO:0000259" key="16">
    <source>
        <dbReference type="PROSITE" id="PS50873"/>
    </source>
</evidence>
<evidence type="ECO:0000256" key="7">
    <source>
        <dbReference type="ARBA" id="ARBA00023002"/>
    </source>
</evidence>
<reference evidence="17" key="2">
    <citation type="submission" date="2021-03" db="UniProtKB">
        <authorList>
            <consortium name="EnsemblPlants"/>
        </authorList>
    </citation>
    <scope>IDENTIFICATION</scope>
</reference>
<evidence type="ECO:0000256" key="11">
    <source>
        <dbReference type="PIRSR" id="PIRSR600823-2"/>
    </source>
</evidence>
<feature type="signal peptide" evidence="15">
    <location>
        <begin position="1"/>
        <end position="22"/>
    </location>
</feature>
<dbReference type="InterPro" id="IPR000823">
    <property type="entry name" value="Peroxidase_pln"/>
</dbReference>
<keyword evidence="4 15" id="KW-0349">Heme</keyword>
<dbReference type="Pfam" id="PF00141">
    <property type="entry name" value="peroxidase"/>
    <property type="match status" value="1"/>
</dbReference>
<reference evidence="17" key="1">
    <citation type="submission" date="2018-11" db="EMBL/GenBank/DDBJ databases">
        <authorList>
            <person name="Grassa J C."/>
        </authorList>
    </citation>
    <scope>NUCLEOTIDE SEQUENCE [LARGE SCALE GENOMIC DNA]</scope>
</reference>
<dbReference type="InterPro" id="IPR010255">
    <property type="entry name" value="Haem_peroxidase_sf"/>
</dbReference>
<feature type="disulfide bond" evidence="14">
    <location>
        <begin position="66"/>
        <end position="71"/>
    </location>
</feature>
<evidence type="ECO:0000256" key="8">
    <source>
        <dbReference type="ARBA" id="ARBA00023004"/>
    </source>
</evidence>
<keyword evidence="3 15" id="KW-0575">Peroxidase</keyword>
<feature type="binding site" evidence="12">
    <location>
        <position position="87"/>
    </location>
    <ligand>
        <name>Ca(2+)</name>
        <dbReference type="ChEBI" id="CHEBI:29108"/>
        <label>1</label>
    </ligand>
</feature>
<feature type="binding site" evidence="12">
    <location>
        <position position="68"/>
    </location>
    <ligand>
        <name>Ca(2+)</name>
        <dbReference type="ChEBI" id="CHEBI:29108"/>
        <label>1</label>
    </ligand>
</feature>
<feature type="binding site" evidence="12">
    <location>
        <position position="74"/>
    </location>
    <ligand>
        <name>Ca(2+)</name>
        <dbReference type="ChEBI" id="CHEBI:29108"/>
        <label>1</label>
    </ligand>
</feature>
<evidence type="ECO:0000256" key="5">
    <source>
        <dbReference type="ARBA" id="ARBA00022723"/>
    </source>
</evidence>
<evidence type="ECO:0000256" key="6">
    <source>
        <dbReference type="ARBA" id="ARBA00022729"/>
    </source>
</evidence>
<feature type="binding site" evidence="12">
    <location>
        <position position="70"/>
    </location>
    <ligand>
        <name>Ca(2+)</name>
        <dbReference type="ChEBI" id="CHEBI:29108"/>
        <label>1</label>
    </ligand>
</feature>
<dbReference type="CDD" id="cd00693">
    <property type="entry name" value="secretory_peroxidase"/>
    <property type="match status" value="1"/>
</dbReference>
<dbReference type="PROSITE" id="PS50873">
    <property type="entry name" value="PEROXIDASE_4"/>
    <property type="match status" value="1"/>
</dbReference>
<accession>A0A803NZI8</accession>
<keyword evidence="12 15" id="KW-0106">Calcium</keyword>
<dbReference type="OrthoDB" id="2113341at2759"/>
<dbReference type="GO" id="GO:0020037">
    <property type="term" value="F:heme binding"/>
    <property type="evidence" value="ECO:0007669"/>
    <property type="project" value="UniProtKB-UniRule"/>
</dbReference>
<feature type="binding site" evidence="12">
    <location>
        <position position="244"/>
    </location>
    <ligand>
        <name>Ca(2+)</name>
        <dbReference type="ChEBI" id="CHEBI:29108"/>
        <label>2</label>
    </ligand>
</feature>
<evidence type="ECO:0000256" key="4">
    <source>
        <dbReference type="ARBA" id="ARBA00022617"/>
    </source>
</evidence>
<evidence type="ECO:0000256" key="9">
    <source>
        <dbReference type="ARBA" id="ARBA00023157"/>
    </source>
</evidence>
<feature type="active site" description="Proton acceptor" evidence="10">
    <location>
        <position position="64"/>
    </location>
</feature>
<evidence type="ECO:0000313" key="18">
    <source>
        <dbReference type="Proteomes" id="UP000596661"/>
    </source>
</evidence>
<dbReference type="EC" id="1.11.1.7" evidence="2 15"/>
<feature type="site" description="Transition state stabilizer" evidence="13">
    <location>
        <position position="60"/>
    </location>
</feature>
<dbReference type="InterPro" id="IPR033905">
    <property type="entry name" value="Secretory_peroxidase"/>
</dbReference>
<feature type="binding site" evidence="12">
    <location>
        <position position="65"/>
    </location>
    <ligand>
        <name>Ca(2+)</name>
        <dbReference type="ChEBI" id="CHEBI:29108"/>
        <label>1</label>
    </ligand>
</feature>
<comment type="cofactor">
    <cofactor evidence="12 15">
        <name>Ca(2+)</name>
        <dbReference type="ChEBI" id="CHEBI:29108"/>
    </cofactor>
    <text evidence="12 15">Binds 2 calcium ions per subunit.</text>
</comment>
<feature type="disulfide bond" evidence="14">
    <location>
        <begin position="119"/>
        <end position="317"/>
    </location>
</feature>
<dbReference type="GO" id="GO:0042744">
    <property type="term" value="P:hydrogen peroxide catabolic process"/>
    <property type="evidence" value="ECO:0007669"/>
    <property type="project" value="UniProtKB-KW"/>
</dbReference>
<feature type="disulfide bond" evidence="14">
    <location>
        <begin position="199"/>
        <end position="227"/>
    </location>
</feature>
<evidence type="ECO:0000256" key="15">
    <source>
        <dbReference type="RuleBase" id="RU362060"/>
    </source>
</evidence>
<comment type="subcellular location">
    <subcellularLocation>
        <location evidence="15">Secreted</location>
    </subcellularLocation>
</comment>
<dbReference type="EMBL" id="UZAU01000241">
    <property type="status" value="NOT_ANNOTATED_CDS"/>
    <property type="molecule type" value="Genomic_DNA"/>
</dbReference>
<sequence>MGTSFVLLVVTIMGIFIRTHEAQLAYDYYKFSCPFVESTVRTEMLKIFLSDISSPAAFVRLLFHDCQVQGCDASILLQSHDLSCNSEMESSRNFGVRKLDMINHIKTVLENKCPGQVSCADIIAMAAKESVFFTRGPEIRIPLGRKDSVMCSSSQQADANIPGPGISLNKLLHIFTSHGMTIEESVSMLGAHTLGVGHCLNIASRLYDGNPDDQMNLGFEAHLKWKCPTRVPLTNLTFVPIDSTPIAFDNQYFKDLLMGKALFGIDSTIARDPLTNPIVTRFATDQDYFFKVFSSAFVKLSSTKVLTAKEGEVRRQCYRRN</sequence>
<dbReference type="FunFam" id="1.10.420.10:FF:000007">
    <property type="entry name" value="Peroxidase"/>
    <property type="match status" value="1"/>
</dbReference>
<evidence type="ECO:0000256" key="2">
    <source>
        <dbReference type="ARBA" id="ARBA00012313"/>
    </source>
</evidence>
<dbReference type="InterPro" id="IPR002016">
    <property type="entry name" value="Haem_peroxidase"/>
</dbReference>
<evidence type="ECO:0000256" key="13">
    <source>
        <dbReference type="PIRSR" id="PIRSR600823-4"/>
    </source>
</evidence>
<dbReference type="PRINTS" id="PR00461">
    <property type="entry name" value="PLPEROXIDASE"/>
</dbReference>
<evidence type="ECO:0000256" key="12">
    <source>
        <dbReference type="PIRSR" id="PIRSR600823-3"/>
    </source>
</evidence>
<feature type="binding site" evidence="12">
    <location>
        <position position="193"/>
    </location>
    <ligand>
        <name>Ca(2+)</name>
        <dbReference type="ChEBI" id="CHEBI:29108"/>
        <label>2</label>
    </ligand>
</feature>
<dbReference type="Gene3D" id="1.10.420.10">
    <property type="entry name" value="Peroxidase, domain 2"/>
    <property type="match status" value="1"/>
</dbReference>
<dbReference type="PANTHER" id="PTHR31517:SF81">
    <property type="entry name" value="PEROXIDASE"/>
    <property type="match status" value="1"/>
</dbReference>
<dbReference type="AlphaFoldDB" id="A0A803NZI8"/>
<evidence type="ECO:0000256" key="3">
    <source>
        <dbReference type="ARBA" id="ARBA00022559"/>
    </source>
</evidence>
<feature type="binding site" evidence="11">
    <location>
        <position position="162"/>
    </location>
    <ligand>
        <name>substrate</name>
    </ligand>
</feature>
<protein>
    <recommendedName>
        <fullName evidence="2 15">Peroxidase</fullName>
        <ecNumber evidence="2 15">1.11.1.7</ecNumber>
    </recommendedName>
</protein>
<feature type="disulfide bond" evidence="14">
    <location>
        <begin position="33"/>
        <end position="113"/>
    </location>
</feature>